<dbReference type="EMBL" id="SMAH01000006">
    <property type="protein sequence ID" value="TCS98108.1"/>
    <property type="molecule type" value="Genomic_DNA"/>
</dbReference>
<dbReference type="PANTHER" id="PTHR30086">
    <property type="entry name" value="ARGININE EXPORTER PROTEIN ARGO"/>
    <property type="match status" value="1"/>
</dbReference>
<feature type="transmembrane region" description="Helical" evidence="6">
    <location>
        <begin position="150"/>
        <end position="173"/>
    </location>
</feature>
<evidence type="ECO:0000256" key="3">
    <source>
        <dbReference type="ARBA" id="ARBA00022692"/>
    </source>
</evidence>
<dbReference type="GO" id="GO:0033228">
    <property type="term" value="P:cysteine export across plasma membrane"/>
    <property type="evidence" value="ECO:0007669"/>
    <property type="project" value="TreeGrafter"/>
</dbReference>
<comment type="caution">
    <text evidence="7">The sequence shown here is derived from an EMBL/GenBank/DDBJ whole genome shotgun (WGS) entry which is preliminary data.</text>
</comment>
<evidence type="ECO:0000313" key="8">
    <source>
        <dbReference type="EMBL" id="TSE22615.1"/>
    </source>
</evidence>
<evidence type="ECO:0000313" key="9">
    <source>
        <dbReference type="Proteomes" id="UP000295536"/>
    </source>
</evidence>
<protein>
    <submittedName>
        <fullName evidence="8">Cysteine/O-acetylserine efflux protein</fullName>
    </submittedName>
    <submittedName>
        <fullName evidence="7">Threonine/homoserine/homoserine lactone efflux protein</fullName>
    </submittedName>
</protein>
<gene>
    <name evidence="8" type="primary">eamB</name>
    <name evidence="7" type="ORF">EDC36_10697</name>
    <name evidence="8" type="ORF">Tigna_01051</name>
</gene>
<keyword evidence="3 6" id="KW-0812">Transmembrane</keyword>
<evidence type="ECO:0000256" key="4">
    <source>
        <dbReference type="ARBA" id="ARBA00022989"/>
    </source>
</evidence>
<dbReference type="Proteomes" id="UP000315577">
    <property type="component" value="Unassembled WGS sequence"/>
</dbReference>
<organism evidence="7 9">
    <name type="scientific">Tepidimonas ignava</name>
    <dbReference type="NCBI Taxonomy" id="114249"/>
    <lineage>
        <taxon>Bacteria</taxon>
        <taxon>Pseudomonadati</taxon>
        <taxon>Pseudomonadota</taxon>
        <taxon>Betaproteobacteria</taxon>
        <taxon>Burkholderiales</taxon>
        <taxon>Tepidimonas</taxon>
    </lineage>
</organism>
<feature type="transmembrane region" description="Helical" evidence="6">
    <location>
        <begin position="116"/>
        <end position="138"/>
    </location>
</feature>
<evidence type="ECO:0000256" key="5">
    <source>
        <dbReference type="ARBA" id="ARBA00023136"/>
    </source>
</evidence>
<feature type="transmembrane region" description="Helical" evidence="6">
    <location>
        <begin position="193"/>
        <end position="211"/>
    </location>
</feature>
<reference evidence="8 10" key="2">
    <citation type="submission" date="2019-07" db="EMBL/GenBank/DDBJ databases">
        <title>Tepidimonas ignava SPS-1037 draft genome.</title>
        <authorList>
            <person name="Da Costa M.S."/>
            <person name="Froufe H.J.C."/>
            <person name="Egas C."/>
            <person name="Albuquerque L."/>
        </authorList>
    </citation>
    <scope>NUCLEOTIDE SEQUENCE [LARGE SCALE GENOMIC DNA]</scope>
    <source>
        <strain evidence="8 10">SPS-1037</strain>
    </source>
</reference>
<dbReference type="PANTHER" id="PTHR30086:SF20">
    <property type="entry name" value="ARGININE EXPORTER PROTEIN ARGO-RELATED"/>
    <property type="match status" value="1"/>
</dbReference>
<keyword evidence="2" id="KW-1003">Cell membrane</keyword>
<dbReference type="Pfam" id="PF01810">
    <property type="entry name" value="LysE"/>
    <property type="match status" value="1"/>
</dbReference>
<evidence type="ECO:0000256" key="2">
    <source>
        <dbReference type="ARBA" id="ARBA00022475"/>
    </source>
</evidence>
<keyword evidence="5 6" id="KW-0472">Membrane</keyword>
<sequence length="218" mass="22995">MPTPALTWAEFTALLTLATAASFTPGPNTTLSTALAAQGGLRRALPFVCAVPVGWALLLALCAAGVGTLVLTVPWLRLGIVGAGVAYLLWLAWRLARAGTPAQGPVPPLRISFARGVLLQFLNIKAWMLALSVVAGWIAGHAQAGQRLAWVLPVMVVYALSSNLTYAMIGTALRGWLAGPLVQGRPSHRRLRAFNRAMAVALAVTAVWMLVSGLDGRR</sequence>
<evidence type="ECO:0000313" key="10">
    <source>
        <dbReference type="Proteomes" id="UP000315577"/>
    </source>
</evidence>
<evidence type="ECO:0000256" key="6">
    <source>
        <dbReference type="SAM" id="Phobius"/>
    </source>
</evidence>
<feature type="transmembrane region" description="Helical" evidence="6">
    <location>
        <begin position="44"/>
        <end position="71"/>
    </location>
</feature>
<feature type="transmembrane region" description="Helical" evidence="6">
    <location>
        <begin position="78"/>
        <end position="96"/>
    </location>
</feature>
<dbReference type="EMBL" id="VJNC01000005">
    <property type="protein sequence ID" value="TSE22615.1"/>
    <property type="molecule type" value="Genomic_DNA"/>
</dbReference>
<evidence type="ECO:0000313" key="7">
    <source>
        <dbReference type="EMBL" id="TCS98108.1"/>
    </source>
</evidence>
<proteinExistence type="predicted"/>
<dbReference type="InterPro" id="IPR001123">
    <property type="entry name" value="LeuE-type"/>
</dbReference>
<dbReference type="GO" id="GO:0015171">
    <property type="term" value="F:amino acid transmembrane transporter activity"/>
    <property type="evidence" value="ECO:0007669"/>
    <property type="project" value="TreeGrafter"/>
</dbReference>
<name>A0A4R3LFB4_9BURK</name>
<dbReference type="Proteomes" id="UP000295536">
    <property type="component" value="Unassembled WGS sequence"/>
</dbReference>
<reference evidence="7 9" key="1">
    <citation type="submission" date="2019-03" db="EMBL/GenBank/DDBJ databases">
        <title>Genomic Encyclopedia of Type Strains, Phase IV (KMG-IV): sequencing the most valuable type-strain genomes for metagenomic binning, comparative biology and taxonomic classification.</title>
        <authorList>
            <person name="Goeker M."/>
        </authorList>
    </citation>
    <scope>NUCLEOTIDE SEQUENCE [LARGE SCALE GENOMIC DNA]</scope>
    <source>
        <strain evidence="7 9">DSM 12034</strain>
    </source>
</reference>
<keyword evidence="4 6" id="KW-1133">Transmembrane helix</keyword>
<keyword evidence="10" id="KW-1185">Reference proteome</keyword>
<dbReference type="AlphaFoldDB" id="A0A4R3LFB4"/>
<accession>A0A4R3LFB4</accession>
<evidence type="ECO:0000256" key="1">
    <source>
        <dbReference type="ARBA" id="ARBA00004651"/>
    </source>
</evidence>
<comment type="subcellular location">
    <subcellularLocation>
        <location evidence="1">Cell membrane</location>
        <topology evidence="1">Multi-pass membrane protein</topology>
    </subcellularLocation>
</comment>
<dbReference type="GO" id="GO:0005886">
    <property type="term" value="C:plasma membrane"/>
    <property type="evidence" value="ECO:0007669"/>
    <property type="project" value="UniProtKB-SubCell"/>
</dbReference>